<dbReference type="AlphaFoldDB" id="A0A5C6AXU5"/>
<keyword evidence="2" id="KW-1185">Reference proteome</keyword>
<evidence type="ECO:0000313" key="1">
    <source>
        <dbReference type="EMBL" id="TWU03906.1"/>
    </source>
</evidence>
<evidence type="ECO:0000313" key="2">
    <source>
        <dbReference type="Proteomes" id="UP000316213"/>
    </source>
</evidence>
<dbReference type="EMBL" id="SJPM01000001">
    <property type="protein sequence ID" value="TWU03906.1"/>
    <property type="molecule type" value="Genomic_DNA"/>
</dbReference>
<dbReference type="Proteomes" id="UP000316213">
    <property type="component" value="Unassembled WGS sequence"/>
</dbReference>
<gene>
    <name evidence="1" type="ORF">Pla100_08410</name>
</gene>
<comment type="caution">
    <text evidence="1">The sequence shown here is derived from an EMBL/GenBank/DDBJ whole genome shotgun (WGS) entry which is preliminary data.</text>
</comment>
<proteinExistence type="predicted"/>
<sequence length="112" mass="12694">MHLRSVLPNCNNDSVIDNWDETLTHNAGTNIYDTPDRVLLQSPIGYEGSKWSLYEYVGSNTLNAYDPYGEREFEEDPGKARAGVRLGFRFSAENDYDVRYRIGQERLAPGSG</sequence>
<reference evidence="1 2" key="1">
    <citation type="submission" date="2019-02" db="EMBL/GenBank/DDBJ databases">
        <title>Deep-cultivation of Planctomycetes and their phenomic and genomic characterization uncovers novel biology.</title>
        <authorList>
            <person name="Wiegand S."/>
            <person name="Jogler M."/>
            <person name="Boedeker C."/>
            <person name="Pinto D."/>
            <person name="Vollmers J."/>
            <person name="Rivas-Marin E."/>
            <person name="Kohn T."/>
            <person name="Peeters S.H."/>
            <person name="Heuer A."/>
            <person name="Rast P."/>
            <person name="Oberbeckmann S."/>
            <person name="Bunk B."/>
            <person name="Jeske O."/>
            <person name="Meyerdierks A."/>
            <person name="Storesund J.E."/>
            <person name="Kallscheuer N."/>
            <person name="Luecker S."/>
            <person name="Lage O.M."/>
            <person name="Pohl T."/>
            <person name="Merkel B.J."/>
            <person name="Hornburger P."/>
            <person name="Mueller R.-W."/>
            <person name="Bruemmer F."/>
            <person name="Labrenz M."/>
            <person name="Spormann A.M."/>
            <person name="Op Den Camp H."/>
            <person name="Overmann J."/>
            <person name="Amann R."/>
            <person name="Jetten M.S.M."/>
            <person name="Mascher T."/>
            <person name="Medema M.H."/>
            <person name="Devos D.P."/>
            <person name="Kaster A.-K."/>
            <person name="Ovreas L."/>
            <person name="Rohde M."/>
            <person name="Galperin M.Y."/>
            <person name="Jogler C."/>
        </authorList>
    </citation>
    <scope>NUCLEOTIDE SEQUENCE [LARGE SCALE GENOMIC DNA]</scope>
    <source>
        <strain evidence="1 2">Pla100</strain>
    </source>
</reference>
<name>A0A5C6AXU5_9BACT</name>
<accession>A0A5C6AXU5</accession>
<organism evidence="1 2">
    <name type="scientific">Neorhodopirellula pilleata</name>
    <dbReference type="NCBI Taxonomy" id="2714738"/>
    <lineage>
        <taxon>Bacteria</taxon>
        <taxon>Pseudomonadati</taxon>
        <taxon>Planctomycetota</taxon>
        <taxon>Planctomycetia</taxon>
        <taxon>Pirellulales</taxon>
        <taxon>Pirellulaceae</taxon>
        <taxon>Neorhodopirellula</taxon>
    </lineage>
</organism>
<protein>
    <submittedName>
        <fullName evidence="1">Uncharacterized protein</fullName>
    </submittedName>
</protein>